<dbReference type="EMBL" id="CAJNOC010012328">
    <property type="protein sequence ID" value="CAF1153123.1"/>
    <property type="molecule type" value="Genomic_DNA"/>
</dbReference>
<feature type="non-terminal residue" evidence="1">
    <location>
        <position position="1"/>
    </location>
</feature>
<evidence type="ECO:0000313" key="1">
    <source>
        <dbReference type="EMBL" id="CAF1153123.1"/>
    </source>
</evidence>
<accession>A0A814SWV8</accession>
<reference evidence="1" key="1">
    <citation type="submission" date="2021-02" db="EMBL/GenBank/DDBJ databases">
        <authorList>
            <person name="Nowell W R."/>
        </authorList>
    </citation>
    <scope>NUCLEOTIDE SEQUENCE</scope>
    <source>
        <strain evidence="1">Ploen Becks lab</strain>
    </source>
</reference>
<evidence type="ECO:0000313" key="2">
    <source>
        <dbReference type="Proteomes" id="UP000663879"/>
    </source>
</evidence>
<dbReference type="Pfam" id="PF13650">
    <property type="entry name" value="Asp_protease_2"/>
    <property type="match status" value="1"/>
</dbReference>
<dbReference type="CDD" id="cd00303">
    <property type="entry name" value="retropepsin_like"/>
    <property type="match status" value="1"/>
</dbReference>
<dbReference type="InterPro" id="IPR021109">
    <property type="entry name" value="Peptidase_aspartic_dom_sf"/>
</dbReference>
<organism evidence="1 2">
    <name type="scientific">Brachionus calyciflorus</name>
    <dbReference type="NCBI Taxonomy" id="104777"/>
    <lineage>
        <taxon>Eukaryota</taxon>
        <taxon>Metazoa</taxon>
        <taxon>Spiralia</taxon>
        <taxon>Gnathifera</taxon>
        <taxon>Rotifera</taxon>
        <taxon>Eurotatoria</taxon>
        <taxon>Monogononta</taxon>
        <taxon>Pseudotrocha</taxon>
        <taxon>Ploima</taxon>
        <taxon>Brachionidae</taxon>
        <taxon>Brachionus</taxon>
    </lineage>
</organism>
<name>A0A814SWV8_9BILA</name>
<dbReference type="Proteomes" id="UP000663879">
    <property type="component" value="Unassembled WGS sequence"/>
</dbReference>
<dbReference type="AlphaFoldDB" id="A0A814SWV8"/>
<comment type="caution">
    <text evidence="1">The sequence shown here is derived from an EMBL/GenBank/DDBJ whole genome shotgun (WGS) entry which is preliminary data.</text>
</comment>
<sequence length="210" mass="24106">MPEFELVRLFLEALNPRVRAELESKNVDTLKEAVSEEMEFTQIQKRTWEPECKVKGKFDKKWTKRVNFVEEFKDGDLDKCKMEYVYTCNSSDLLSVSGSKFVKKYGLNLNDSRIKIKTANNSISKVDGKTDSLKVDIDGHVCDLEFLVIDHEDNDGLLGLDWFKRTGASLHPSIKSLKFPSKIVLLDTLEMENCNKDVTEILSDEVFPID</sequence>
<protein>
    <submittedName>
        <fullName evidence="1">Uncharacterized protein</fullName>
    </submittedName>
</protein>
<dbReference type="OrthoDB" id="641991at2759"/>
<dbReference type="Gene3D" id="2.40.70.10">
    <property type="entry name" value="Acid Proteases"/>
    <property type="match status" value="1"/>
</dbReference>
<proteinExistence type="predicted"/>
<keyword evidence="2" id="KW-1185">Reference proteome</keyword>
<gene>
    <name evidence="1" type="ORF">OXX778_LOCUS23360</name>
</gene>